<dbReference type="PROSITE" id="PS51885">
    <property type="entry name" value="NEPRILYSIN"/>
    <property type="match status" value="1"/>
</dbReference>
<dbReference type="InterPro" id="IPR042089">
    <property type="entry name" value="Peptidase_M13_dom_2"/>
</dbReference>
<dbReference type="InterPro" id="IPR000868">
    <property type="entry name" value="Isochorismatase-like_dom"/>
</dbReference>
<evidence type="ECO:0000313" key="12">
    <source>
        <dbReference type="Proteomes" id="UP000681075"/>
    </source>
</evidence>
<dbReference type="SUPFAM" id="SSF52499">
    <property type="entry name" value="Isochorismatase-like hydrolases"/>
    <property type="match status" value="1"/>
</dbReference>
<dbReference type="PANTHER" id="PTHR11733">
    <property type="entry name" value="ZINC METALLOPROTEASE FAMILY M13 NEPRILYSIN-RELATED"/>
    <property type="match status" value="1"/>
</dbReference>
<feature type="domain" description="Peptidase M13 C-terminal" evidence="9">
    <location>
        <begin position="678"/>
        <end position="874"/>
    </location>
</feature>
<dbReference type="InterPro" id="IPR018497">
    <property type="entry name" value="Peptidase_M13_C"/>
</dbReference>
<sequence length="878" mass="95076">MKVLRNTALLVIDMQVGFDDPAWGRRNNPQAEANVARLIAAWRAAQAPVIHVHHDSPRPTGRLRPGTPGNVVKPEAQPLPNEPVYRKTVNSAFIGTSLEKDLRAKGVRAVALVGLTTNHCISTTARMAGNLGFETIVVADATATFERANLDGHVRSAEEVHNAALSDLSDEFATIVGTNLLLATAEDASHAPVRAQFLGAVAACVLALLPTTSRAQFVDSAFAAPVVKLDPTLAVDPSVKPGDDFYGYANNAWMRATKLPDGAAKIDTTSLLRAESARRAQSLVEEIVAATNDPDRPASAATARKLADYYATRLDTDAIEAAGFAPIANDLAAIAAINDRTALATWLGRTTRLDDGGNVQTESLWGVWIHQGFHQPNRYAVHLVQGGLGLPDRDFYLDAGKAARREQYRTYVANVLRAAGFDQADLRAVRVLDLETAIAGTHASRADTDDVVKTDNNWQMADFTTNAPGVDWGAYFTAAGIHRDTAFVVWQPQAVIGSAKLVATQPLDAWKDYLAFHLVAHAADVLPKAVGDARRAFDGTPAPDRKQQALAATQAVFADAIGCMYVRRYFPPQAKEAATQMANNLRSVFRTHLPHVKWMSPATRDIALAKLDSLQLGLGFPETWTDYTGLAITRGDAFGNQQRADAFAYKRELAKLNGPVDLNEWPNSLHPQNAGAVLQISPNTMQFGAGILQPPFFDPTGDAASNYGSAGAGMAHEISHTFDEVTNQYDAQGRLGLWWTKDDAARFAAMNAPLAAQLDSACPSPGLCTKGKQVVAESSADLVGLAVAYEAYHLSLRGKPDVTKNGLTGDQRFFIAFAQRWRRIQTDASLKAQIETDTHAPPDARANLVRNFEPWVKAFGVKPGDRLWVEPEKRWRGW</sequence>
<dbReference type="CDD" id="cd08662">
    <property type="entry name" value="M13"/>
    <property type="match status" value="1"/>
</dbReference>
<dbReference type="GO" id="GO:0016485">
    <property type="term" value="P:protein processing"/>
    <property type="evidence" value="ECO:0007669"/>
    <property type="project" value="TreeGrafter"/>
</dbReference>
<keyword evidence="2" id="KW-0645">Protease</keyword>
<dbReference type="Gene3D" id="3.40.390.10">
    <property type="entry name" value="Collagenase (Catalytic Domain)"/>
    <property type="match status" value="1"/>
</dbReference>
<dbReference type="InterPro" id="IPR000718">
    <property type="entry name" value="Peptidase_M13"/>
</dbReference>
<dbReference type="Pfam" id="PF01431">
    <property type="entry name" value="Peptidase_M13"/>
    <property type="match status" value="1"/>
</dbReference>
<name>A0A8S8XH54_9PROT</name>
<evidence type="ECO:0000259" key="10">
    <source>
        <dbReference type="Pfam" id="PF05649"/>
    </source>
</evidence>
<dbReference type="GO" id="GO:0005886">
    <property type="term" value="C:plasma membrane"/>
    <property type="evidence" value="ECO:0007669"/>
    <property type="project" value="TreeGrafter"/>
</dbReference>
<feature type="compositionally biased region" description="Low complexity" evidence="7">
    <location>
        <begin position="58"/>
        <end position="69"/>
    </location>
</feature>
<evidence type="ECO:0000256" key="1">
    <source>
        <dbReference type="ARBA" id="ARBA00001947"/>
    </source>
</evidence>
<protein>
    <submittedName>
        <fullName evidence="11">Uncharacterized protein</fullName>
    </submittedName>
</protein>
<feature type="domain" description="Isochorismatase-like" evidence="8">
    <location>
        <begin position="7"/>
        <end position="178"/>
    </location>
</feature>
<proteinExistence type="predicted"/>
<dbReference type="InterPro" id="IPR008753">
    <property type="entry name" value="Peptidase_M13_N"/>
</dbReference>
<keyword evidence="4" id="KW-0378">Hydrolase</keyword>
<comment type="caution">
    <text evidence="11">The sequence shown here is derived from an EMBL/GenBank/DDBJ whole genome shotgun (WGS) entry which is preliminary data.</text>
</comment>
<feature type="region of interest" description="Disordered" evidence="7">
    <location>
        <begin position="53"/>
        <end position="82"/>
    </location>
</feature>
<dbReference type="Proteomes" id="UP000681075">
    <property type="component" value="Unassembled WGS sequence"/>
</dbReference>
<dbReference type="Pfam" id="PF00857">
    <property type="entry name" value="Isochorismatase"/>
    <property type="match status" value="1"/>
</dbReference>
<keyword evidence="5" id="KW-0862">Zinc</keyword>
<dbReference type="GO" id="GO:0046872">
    <property type="term" value="F:metal ion binding"/>
    <property type="evidence" value="ECO:0007669"/>
    <property type="project" value="UniProtKB-KW"/>
</dbReference>
<dbReference type="InterPro" id="IPR024079">
    <property type="entry name" value="MetalloPept_cat_dom_sf"/>
</dbReference>
<dbReference type="CDD" id="cd01014">
    <property type="entry name" value="nicotinamidase_related"/>
    <property type="match status" value="1"/>
</dbReference>
<evidence type="ECO:0000259" key="8">
    <source>
        <dbReference type="Pfam" id="PF00857"/>
    </source>
</evidence>
<organism evidence="11 12">
    <name type="scientific">Roseiterribacter gracilis</name>
    <dbReference type="NCBI Taxonomy" id="2812848"/>
    <lineage>
        <taxon>Bacteria</taxon>
        <taxon>Pseudomonadati</taxon>
        <taxon>Pseudomonadota</taxon>
        <taxon>Alphaproteobacteria</taxon>
        <taxon>Rhodospirillales</taxon>
        <taxon>Roseiterribacteraceae</taxon>
        <taxon>Roseiterribacter</taxon>
    </lineage>
</organism>
<accession>A0A8S8XH54</accession>
<dbReference type="RefSeq" id="WP_420244624.1">
    <property type="nucleotide sequence ID" value="NZ_BOPV01000001.1"/>
</dbReference>
<reference evidence="11" key="1">
    <citation type="submission" date="2021-02" db="EMBL/GenBank/DDBJ databases">
        <title>Genome sequence of Rhodospirillales sp. strain TMPK1 isolated from soil.</title>
        <authorList>
            <person name="Nakai R."/>
            <person name="Kusada H."/>
            <person name="Tamaki H."/>
        </authorList>
    </citation>
    <scope>NUCLEOTIDE SEQUENCE</scope>
    <source>
        <strain evidence="11">TMPK1</strain>
    </source>
</reference>
<feature type="domain" description="Peptidase M13 N-terminal" evidence="10">
    <location>
        <begin position="241"/>
        <end position="621"/>
    </location>
</feature>
<evidence type="ECO:0000256" key="7">
    <source>
        <dbReference type="SAM" id="MobiDB-lite"/>
    </source>
</evidence>
<evidence type="ECO:0000259" key="9">
    <source>
        <dbReference type="Pfam" id="PF01431"/>
    </source>
</evidence>
<dbReference type="AlphaFoldDB" id="A0A8S8XH54"/>
<evidence type="ECO:0000313" key="11">
    <source>
        <dbReference type="EMBL" id="GIL41219.1"/>
    </source>
</evidence>
<dbReference type="Gene3D" id="3.40.50.850">
    <property type="entry name" value="Isochorismatase-like"/>
    <property type="match status" value="1"/>
</dbReference>
<dbReference type="GO" id="GO:0004222">
    <property type="term" value="F:metalloendopeptidase activity"/>
    <property type="evidence" value="ECO:0007669"/>
    <property type="project" value="InterPro"/>
</dbReference>
<evidence type="ECO:0000256" key="4">
    <source>
        <dbReference type="ARBA" id="ARBA00022801"/>
    </source>
</evidence>
<comment type="cofactor">
    <cofactor evidence="1">
        <name>Zn(2+)</name>
        <dbReference type="ChEBI" id="CHEBI:29105"/>
    </cofactor>
</comment>
<dbReference type="PRINTS" id="PR00786">
    <property type="entry name" value="NEPRILYSIN"/>
</dbReference>
<dbReference type="EMBL" id="BOPV01000001">
    <property type="protein sequence ID" value="GIL41219.1"/>
    <property type="molecule type" value="Genomic_DNA"/>
</dbReference>
<dbReference type="PANTHER" id="PTHR11733:SF211">
    <property type="entry name" value="OLIGOPEPTIDASE LIPOPROTEIN M13 FAMILY"/>
    <property type="match status" value="1"/>
</dbReference>
<dbReference type="SUPFAM" id="SSF55486">
    <property type="entry name" value="Metalloproteases ('zincins'), catalytic domain"/>
    <property type="match status" value="1"/>
</dbReference>
<keyword evidence="12" id="KW-1185">Reference proteome</keyword>
<evidence type="ECO:0000256" key="6">
    <source>
        <dbReference type="ARBA" id="ARBA00023049"/>
    </source>
</evidence>
<dbReference type="Gene3D" id="1.10.1380.10">
    <property type="entry name" value="Neutral endopeptidase , domain2"/>
    <property type="match status" value="1"/>
</dbReference>
<dbReference type="Pfam" id="PF05649">
    <property type="entry name" value="Peptidase_M13_N"/>
    <property type="match status" value="1"/>
</dbReference>
<keyword evidence="3" id="KW-0479">Metal-binding</keyword>
<evidence type="ECO:0000256" key="3">
    <source>
        <dbReference type="ARBA" id="ARBA00022723"/>
    </source>
</evidence>
<evidence type="ECO:0000256" key="5">
    <source>
        <dbReference type="ARBA" id="ARBA00022833"/>
    </source>
</evidence>
<gene>
    <name evidence="11" type="ORF">TMPK1_34560</name>
</gene>
<dbReference type="InterPro" id="IPR036380">
    <property type="entry name" value="Isochorismatase-like_sf"/>
</dbReference>
<evidence type="ECO:0000256" key="2">
    <source>
        <dbReference type="ARBA" id="ARBA00022670"/>
    </source>
</evidence>
<keyword evidence="6" id="KW-0482">Metalloprotease</keyword>